<dbReference type="AlphaFoldDB" id="A0A0C1R5B5"/>
<dbReference type="SUPFAM" id="SSF47384">
    <property type="entry name" value="Homodimeric domain of signal transducing histidine kinase"/>
    <property type="match status" value="1"/>
</dbReference>
<name>A0A0C1R5B5_9CLOT</name>
<feature type="transmembrane region" description="Helical" evidence="11">
    <location>
        <begin position="12"/>
        <end position="30"/>
    </location>
</feature>
<dbReference type="InterPro" id="IPR050351">
    <property type="entry name" value="BphY/WalK/GraS-like"/>
</dbReference>
<comment type="subcellular location">
    <subcellularLocation>
        <location evidence="2">Cell membrane</location>
        <topology evidence="2">Multi-pass membrane protein</topology>
    </subcellularLocation>
</comment>
<keyword evidence="7 13" id="KW-0418">Kinase</keyword>
<accession>A0A0C1R5B5</accession>
<dbReference type="STRING" id="29341.RSJ17_02780"/>
<evidence type="ECO:0000256" key="11">
    <source>
        <dbReference type="SAM" id="Phobius"/>
    </source>
</evidence>
<evidence type="ECO:0000256" key="2">
    <source>
        <dbReference type="ARBA" id="ARBA00004651"/>
    </source>
</evidence>
<evidence type="ECO:0000256" key="10">
    <source>
        <dbReference type="ARBA" id="ARBA00023136"/>
    </source>
</evidence>
<dbReference type="PANTHER" id="PTHR45453">
    <property type="entry name" value="PHOSPHATE REGULON SENSOR PROTEIN PHOR"/>
    <property type="match status" value="1"/>
</dbReference>
<dbReference type="Pfam" id="PF02518">
    <property type="entry name" value="HATPase_c"/>
    <property type="match status" value="1"/>
</dbReference>
<keyword evidence="14" id="KW-1185">Reference proteome</keyword>
<dbReference type="GO" id="GO:0016036">
    <property type="term" value="P:cellular response to phosphate starvation"/>
    <property type="evidence" value="ECO:0007669"/>
    <property type="project" value="TreeGrafter"/>
</dbReference>
<dbReference type="GO" id="GO:0005886">
    <property type="term" value="C:plasma membrane"/>
    <property type="evidence" value="ECO:0007669"/>
    <property type="project" value="UniProtKB-SubCell"/>
</dbReference>
<dbReference type="RefSeq" id="WP_039634252.1">
    <property type="nucleotide sequence ID" value="NZ_AYSO01000018.1"/>
</dbReference>
<keyword evidence="5" id="KW-0808">Transferase</keyword>
<evidence type="ECO:0000256" key="9">
    <source>
        <dbReference type="ARBA" id="ARBA00023012"/>
    </source>
</evidence>
<organism evidence="13 14">
    <name type="scientific">Clostridium argentinense CDC 2741</name>
    <dbReference type="NCBI Taxonomy" id="1418104"/>
    <lineage>
        <taxon>Bacteria</taxon>
        <taxon>Bacillati</taxon>
        <taxon>Bacillota</taxon>
        <taxon>Clostridia</taxon>
        <taxon>Eubacteriales</taxon>
        <taxon>Clostridiaceae</taxon>
        <taxon>Clostridium</taxon>
    </lineage>
</organism>
<dbReference type="EMBL" id="AYSO01000018">
    <property type="protein sequence ID" value="KIE45676.1"/>
    <property type="molecule type" value="Genomic_DNA"/>
</dbReference>
<dbReference type="SUPFAM" id="SSF55874">
    <property type="entry name" value="ATPase domain of HSP90 chaperone/DNA topoisomerase II/histidine kinase"/>
    <property type="match status" value="1"/>
</dbReference>
<dbReference type="EC" id="2.7.13.3" evidence="3"/>
<dbReference type="InterPro" id="IPR036097">
    <property type="entry name" value="HisK_dim/P_sf"/>
</dbReference>
<evidence type="ECO:0000313" key="13">
    <source>
        <dbReference type="EMBL" id="KIE45676.1"/>
    </source>
</evidence>
<evidence type="ECO:0000256" key="5">
    <source>
        <dbReference type="ARBA" id="ARBA00022679"/>
    </source>
</evidence>
<evidence type="ECO:0000313" key="14">
    <source>
        <dbReference type="Proteomes" id="UP000031366"/>
    </source>
</evidence>
<keyword evidence="9" id="KW-0902">Two-component regulatory system</keyword>
<keyword evidence="8 11" id="KW-1133">Transmembrane helix</keyword>
<feature type="domain" description="Histidine kinase" evidence="12">
    <location>
        <begin position="127"/>
        <end position="336"/>
    </location>
</feature>
<dbReference type="SMART" id="SM00387">
    <property type="entry name" value="HATPase_c"/>
    <property type="match status" value="1"/>
</dbReference>
<evidence type="ECO:0000256" key="1">
    <source>
        <dbReference type="ARBA" id="ARBA00000085"/>
    </source>
</evidence>
<proteinExistence type="predicted"/>
<evidence type="ECO:0000256" key="7">
    <source>
        <dbReference type="ARBA" id="ARBA00022777"/>
    </source>
</evidence>
<sequence>MKFRHYLYDNISFMVYYMGLMSFITISLYIDPNKSITVNNLIYINIVTFSFTFIYQVYKYMSTRKYYSELKVIVDNYVQDISNTLPEPNNYEQKIYVELLKKMYEEQNEKIYKLRHDKKENQEFITSWVHEVKVPIAASRLIMENDLGKDIDDVTDMLEDELDRIDNYVEQALYYSRIDDFSKDYFINEISLIKIIKELLKKHAKMFINKKISIEIKDVNFDVLSDRKWLSYIIEQILANSLKYTKEDGEIVITGKEKDGDKVLIIEDNGIGIKNEDIGRIFEKGFTGYNGRQNYKSTGMGLYLAKKMSNKLGHEITIESEYEKYTRIKIYFPKITNYLNVTKL</sequence>
<keyword evidence="6 11" id="KW-0812">Transmembrane</keyword>
<comment type="caution">
    <text evidence="13">The sequence shown here is derived from an EMBL/GenBank/DDBJ whole genome shotgun (WGS) entry which is preliminary data.</text>
</comment>
<keyword evidence="4" id="KW-1003">Cell membrane</keyword>
<dbReference type="GO" id="GO:0004721">
    <property type="term" value="F:phosphoprotein phosphatase activity"/>
    <property type="evidence" value="ECO:0007669"/>
    <property type="project" value="TreeGrafter"/>
</dbReference>
<evidence type="ECO:0000256" key="6">
    <source>
        <dbReference type="ARBA" id="ARBA00022692"/>
    </source>
</evidence>
<dbReference type="InterPro" id="IPR003594">
    <property type="entry name" value="HATPase_dom"/>
</dbReference>
<evidence type="ECO:0000259" key="12">
    <source>
        <dbReference type="PROSITE" id="PS50109"/>
    </source>
</evidence>
<dbReference type="InterPro" id="IPR003661">
    <property type="entry name" value="HisK_dim/P_dom"/>
</dbReference>
<dbReference type="PROSITE" id="PS50109">
    <property type="entry name" value="HIS_KIN"/>
    <property type="match status" value="1"/>
</dbReference>
<dbReference type="PANTHER" id="PTHR45453:SF2">
    <property type="entry name" value="HISTIDINE KINASE"/>
    <property type="match status" value="1"/>
</dbReference>
<keyword evidence="10 11" id="KW-0472">Membrane</keyword>
<dbReference type="InterPro" id="IPR005467">
    <property type="entry name" value="His_kinase_dom"/>
</dbReference>
<comment type="catalytic activity">
    <reaction evidence="1">
        <text>ATP + protein L-histidine = ADP + protein N-phospho-L-histidine.</text>
        <dbReference type="EC" id="2.7.13.3"/>
    </reaction>
</comment>
<evidence type="ECO:0000256" key="4">
    <source>
        <dbReference type="ARBA" id="ARBA00022475"/>
    </source>
</evidence>
<dbReference type="Proteomes" id="UP000031366">
    <property type="component" value="Unassembled WGS sequence"/>
</dbReference>
<evidence type="ECO:0000256" key="8">
    <source>
        <dbReference type="ARBA" id="ARBA00022989"/>
    </source>
</evidence>
<dbReference type="InterPro" id="IPR036890">
    <property type="entry name" value="HATPase_C_sf"/>
</dbReference>
<dbReference type="Gene3D" id="3.30.565.10">
    <property type="entry name" value="Histidine kinase-like ATPase, C-terminal domain"/>
    <property type="match status" value="1"/>
</dbReference>
<reference evidence="13 14" key="1">
    <citation type="journal article" date="2015" name="Infect. Genet. Evol.">
        <title>Genomic sequences of six botulinum neurotoxin-producing strains representing three clostridial species illustrate the mobility and diversity of botulinum neurotoxin genes.</title>
        <authorList>
            <person name="Smith T.J."/>
            <person name="Hill K.K."/>
            <person name="Xie G."/>
            <person name="Foley B.T."/>
            <person name="Williamson C.H."/>
            <person name="Foster J.T."/>
            <person name="Johnson S.L."/>
            <person name="Chertkov O."/>
            <person name="Teshima H."/>
            <person name="Gibbons H.S."/>
            <person name="Johnsky L.A."/>
            <person name="Karavis M.A."/>
            <person name="Smith L.A."/>
        </authorList>
    </citation>
    <scope>NUCLEOTIDE SEQUENCE [LARGE SCALE GENOMIC DNA]</scope>
    <source>
        <strain evidence="13 14">CDC 2741</strain>
    </source>
</reference>
<gene>
    <name evidence="13" type="ORF">U732_2095</name>
</gene>
<feature type="transmembrane region" description="Helical" evidence="11">
    <location>
        <begin position="42"/>
        <end position="58"/>
    </location>
</feature>
<dbReference type="CDD" id="cd00082">
    <property type="entry name" value="HisKA"/>
    <property type="match status" value="1"/>
</dbReference>
<evidence type="ECO:0000256" key="3">
    <source>
        <dbReference type="ARBA" id="ARBA00012438"/>
    </source>
</evidence>
<dbReference type="GO" id="GO:0000155">
    <property type="term" value="F:phosphorelay sensor kinase activity"/>
    <property type="evidence" value="ECO:0007669"/>
    <property type="project" value="InterPro"/>
</dbReference>
<protein>
    <recommendedName>
        <fullName evidence="3">histidine kinase</fullName>
        <ecNumber evidence="3">2.7.13.3</ecNumber>
    </recommendedName>
</protein>